<reference evidence="2" key="4">
    <citation type="submission" date="2019-03" db="UniProtKB">
        <authorList>
            <consortium name="EnsemblPlants"/>
        </authorList>
    </citation>
    <scope>IDENTIFICATION</scope>
</reference>
<reference evidence="3" key="1">
    <citation type="journal article" date="2014" name="Science">
        <title>Ancient hybridizations among the ancestral genomes of bread wheat.</title>
        <authorList>
            <consortium name="International Wheat Genome Sequencing Consortium,"/>
            <person name="Marcussen T."/>
            <person name="Sandve S.R."/>
            <person name="Heier L."/>
            <person name="Spannagl M."/>
            <person name="Pfeifer M."/>
            <person name="Jakobsen K.S."/>
            <person name="Wulff B.B."/>
            <person name="Steuernagel B."/>
            <person name="Mayer K.F."/>
            <person name="Olsen O.A."/>
        </authorList>
    </citation>
    <scope>NUCLEOTIDE SEQUENCE [LARGE SCALE GENOMIC DNA]</scope>
    <source>
        <strain evidence="3">cv. AL8/78</strain>
    </source>
</reference>
<feature type="region of interest" description="Disordered" evidence="1">
    <location>
        <begin position="110"/>
        <end position="134"/>
    </location>
</feature>
<evidence type="ECO:0000256" key="1">
    <source>
        <dbReference type="SAM" id="MobiDB-lite"/>
    </source>
</evidence>
<name>A0A453B6Z7_AEGTS</name>
<feature type="compositionally biased region" description="Low complexity" evidence="1">
    <location>
        <begin position="168"/>
        <end position="178"/>
    </location>
</feature>
<feature type="compositionally biased region" description="Basic residues" evidence="1">
    <location>
        <begin position="196"/>
        <end position="208"/>
    </location>
</feature>
<feature type="region of interest" description="Disordered" evidence="1">
    <location>
        <begin position="147"/>
        <end position="225"/>
    </location>
</feature>
<dbReference type="Gramene" id="AET2Gv20388200.1">
    <property type="protein sequence ID" value="AET2Gv20388200.1"/>
    <property type="gene ID" value="AET2Gv20388200"/>
</dbReference>
<dbReference type="EnsemblPlants" id="AET2Gv20388200.1">
    <property type="protein sequence ID" value="AET2Gv20388200.1"/>
    <property type="gene ID" value="AET2Gv20388200"/>
</dbReference>
<evidence type="ECO:0000313" key="3">
    <source>
        <dbReference type="Proteomes" id="UP000015105"/>
    </source>
</evidence>
<reference evidence="3" key="2">
    <citation type="journal article" date="2017" name="Nat. Plants">
        <title>The Aegilops tauschii genome reveals multiple impacts of transposons.</title>
        <authorList>
            <person name="Zhao G."/>
            <person name="Zou C."/>
            <person name="Li K."/>
            <person name="Wang K."/>
            <person name="Li T."/>
            <person name="Gao L."/>
            <person name="Zhang X."/>
            <person name="Wang H."/>
            <person name="Yang Z."/>
            <person name="Liu X."/>
            <person name="Jiang W."/>
            <person name="Mao L."/>
            <person name="Kong X."/>
            <person name="Jiao Y."/>
            <person name="Jia J."/>
        </authorList>
    </citation>
    <scope>NUCLEOTIDE SEQUENCE [LARGE SCALE GENOMIC DNA]</scope>
    <source>
        <strain evidence="3">cv. AL8/78</strain>
    </source>
</reference>
<dbReference type="AlphaFoldDB" id="A0A453B6Z7"/>
<accession>A0A453B6Z7</accession>
<organism evidence="2 3">
    <name type="scientific">Aegilops tauschii subsp. strangulata</name>
    <name type="common">Goatgrass</name>
    <dbReference type="NCBI Taxonomy" id="200361"/>
    <lineage>
        <taxon>Eukaryota</taxon>
        <taxon>Viridiplantae</taxon>
        <taxon>Streptophyta</taxon>
        <taxon>Embryophyta</taxon>
        <taxon>Tracheophyta</taxon>
        <taxon>Spermatophyta</taxon>
        <taxon>Magnoliopsida</taxon>
        <taxon>Liliopsida</taxon>
        <taxon>Poales</taxon>
        <taxon>Poaceae</taxon>
        <taxon>BOP clade</taxon>
        <taxon>Pooideae</taxon>
        <taxon>Triticodae</taxon>
        <taxon>Triticeae</taxon>
        <taxon>Triticinae</taxon>
        <taxon>Aegilops</taxon>
    </lineage>
</organism>
<feature type="region of interest" description="Disordered" evidence="1">
    <location>
        <begin position="1"/>
        <end position="65"/>
    </location>
</feature>
<feature type="compositionally biased region" description="Low complexity" evidence="1">
    <location>
        <begin position="38"/>
        <end position="65"/>
    </location>
</feature>
<reference evidence="2" key="3">
    <citation type="journal article" date="2017" name="Nature">
        <title>Genome sequence of the progenitor of the wheat D genome Aegilops tauschii.</title>
        <authorList>
            <person name="Luo M.C."/>
            <person name="Gu Y.Q."/>
            <person name="Puiu D."/>
            <person name="Wang H."/>
            <person name="Twardziok S.O."/>
            <person name="Deal K.R."/>
            <person name="Huo N."/>
            <person name="Zhu T."/>
            <person name="Wang L."/>
            <person name="Wang Y."/>
            <person name="McGuire P.E."/>
            <person name="Liu S."/>
            <person name="Long H."/>
            <person name="Ramasamy R.K."/>
            <person name="Rodriguez J.C."/>
            <person name="Van S.L."/>
            <person name="Yuan L."/>
            <person name="Wang Z."/>
            <person name="Xia Z."/>
            <person name="Xiao L."/>
            <person name="Anderson O.D."/>
            <person name="Ouyang S."/>
            <person name="Liang Y."/>
            <person name="Zimin A.V."/>
            <person name="Pertea G."/>
            <person name="Qi P."/>
            <person name="Bennetzen J.L."/>
            <person name="Dai X."/>
            <person name="Dawson M.W."/>
            <person name="Muller H.G."/>
            <person name="Kugler K."/>
            <person name="Rivarola-Duarte L."/>
            <person name="Spannagl M."/>
            <person name="Mayer K.F.X."/>
            <person name="Lu F.H."/>
            <person name="Bevan M.W."/>
            <person name="Leroy P."/>
            <person name="Li P."/>
            <person name="You F.M."/>
            <person name="Sun Q."/>
            <person name="Liu Z."/>
            <person name="Lyons E."/>
            <person name="Wicker T."/>
            <person name="Salzberg S.L."/>
            <person name="Devos K.M."/>
            <person name="Dvorak J."/>
        </authorList>
    </citation>
    <scope>NUCLEOTIDE SEQUENCE [LARGE SCALE GENOMIC DNA]</scope>
    <source>
        <strain evidence="2">cv. AL8/78</strain>
    </source>
</reference>
<feature type="compositionally biased region" description="Basic residues" evidence="1">
    <location>
        <begin position="115"/>
        <end position="134"/>
    </location>
</feature>
<reference evidence="2" key="5">
    <citation type="journal article" date="2021" name="G3 (Bethesda)">
        <title>Aegilops tauschii genome assembly Aet v5.0 features greater sequence contiguity and improved annotation.</title>
        <authorList>
            <person name="Wang L."/>
            <person name="Zhu T."/>
            <person name="Rodriguez J.C."/>
            <person name="Deal K.R."/>
            <person name="Dubcovsky J."/>
            <person name="McGuire P.E."/>
            <person name="Lux T."/>
            <person name="Spannagl M."/>
            <person name="Mayer K.F.X."/>
            <person name="Baldrich P."/>
            <person name="Meyers B.C."/>
            <person name="Huo N."/>
            <person name="Gu Y.Q."/>
            <person name="Zhou H."/>
            <person name="Devos K.M."/>
            <person name="Bennetzen J.L."/>
            <person name="Unver T."/>
            <person name="Budak H."/>
            <person name="Gulick P.J."/>
            <person name="Galiba G."/>
            <person name="Kalapos B."/>
            <person name="Nelson D.R."/>
            <person name="Li P."/>
            <person name="You F.M."/>
            <person name="Luo M.C."/>
            <person name="Dvorak J."/>
        </authorList>
    </citation>
    <scope>NUCLEOTIDE SEQUENCE [LARGE SCALE GENOMIC DNA]</scope>
    <source>
        <strain evidence="2">cv. AL8/78</strain>
    </source>
</reference>
<sequence length="225" mass="24278">MAMEMGRSWQELGVVDTIYEDDHEEEDEEEETEDCFNSPTMSSSAPTSASCSPAAPSASSSLPPALRTAVQGWVAGEWIAQAGRDRACPRTLLPSAQGPDHVGEQLPEAAAVGVQRHRRGPTGRPHGRRVRRRRGFLLRRRLGAVAGQPRRGVGGRGLAGADRGGRAGTPRRGLLLRGSGHGPRPRRGSAAVVRGVPRRRGRRGRRGAARAVPGDARGFRRRRQQ</sequence>
<protein>
    <submittedName>
        <fullName evidence="2">Uncharacterized protein</fullName>
    </submittedName>
</protein>
<evidence type="ECO:0000313" key="2">
    <source>
        <dbReference type="EnsemblPlants" id="AET2Gv20388200.1"/>
    </source>
</evidence>
<keyword evidence="3" id="KW-1185">Reference proteome</keyword>
<dbReference type="Proteomes" id="UP000015105">
    <property type="component" value="Chromosome 2D"/>
</dbReference>
<feature type="compositionally biased region" description="Acidic residues" evidence="1">
    <location>
        <begin position="18"/>
        <end position="34"/>
    </location>
</feature>
<proteinExistence type="predicted"/>